<sequence length="178" mass="19486">WAPVENSDWAIQIAYGKISDEFTDQEMTKVDTLNSKCDLNEDINIFISHGGNDDLYGFKSISTGSGLYILDEAEIFGTGKIAILFICHSGSSKASWYASKINSLIDKVLSLGYEAVIAPAWSYNVTLAGLWTSTFISALRNGNNIIKSNYIANIKVKEKFVGIGAYAAMHVFGNHKLS</sequence>
<feature type="non-terminal residue" evidence="1">
    <location>
        <position position="1"/>
    </location>
</feature>
<dbReference type="AlphaFoldDB" id="A0A0J5FSE3"/>
<name>A0A0J5FSE3_9GAMM</name>
<dbReference type="PATRIC" id="fig|880157.4.peg.2107"/>
<dbReference type="Proteomes" id="UP000036277">
    <property type="component" value="Unassembled WGS sequence"/>
</dbReference>
<evidence type="ECO:0000313" key="2">
    <source>
        <dbReference type="Proteomes" id="UP000036277"/>
    </source>
</evidence>
<dbReference type="EMBL" id="LFCV01000060">
    <property type="protein sequence ID" value="KMJ45238.1"/>
    <property type="molecule type" value="Genomic_DNA"/>
</dbReference>
<organism evidence="1 2">
    <name type="scientific">Xenorhabdus khoisanae</name>
    <dbReference type="NCBI Taxonomy" id="880157"/>
    <lineage>
        <taxon>Bacteria</taxon>
        <taxon>Pseudomonadati</taxon>
        <taxon>Pseudomonadota</taxon>
        <taxon>Gammaproteobacteria</taxon>
        <taxon>Enterobacterales</taxon>
        <taxon>Morganellaceae</taxon>
        <taxon>Xenorhabdus</taxon>
    </lineage>
</organism>
<comment type="caution">
    <text evidence="1">The sequence shown here is derived from an EMBL/GenBank/DDBJ whole genome shotgun (WGS) entry which is preliminary data.</text>
</comment>
<keyword evidence="2" id="KW-1185">Reference proteome</keyword>
<accession>A0A0J5FSE3</accession>
<protein>
    <recommendedName>
        <fullName evidence="3">CHAT domain-containing protein</fullName>
    </recommendedName>
</protein>
<proteinExistence type="predicted"/>
<gene>
    <name evidence="1" type="ORF">AB204_09950</name>
</gene>
<dbReference type="STRING" id="880157.AB204_09950"/>
<dbReference type="RefSeq" id="WP_047963220.1">
    <property type="nucleotide sequence ID" value="NZ_CAWMBG010000060.1"/>
</dbReference>
<evidence type="ECO:0000313" key="1">
    <source>
        <dbReference type="EMBL" id="KMJ45238.1"/>
    </source>
</evidence>
<evidence type="ECO:0008006" key="3">
    <source>
        <dbReference type="Google" id="ProtNLM"/>
    </source>
</evidence>
<reference evidence="1 2" key="1">
    <citation type="submission" date="2015-06" db="EMBL/GenBank/DDBJ databases">
        <title>Draft Whole-Genome Sequence of the Entomopathogenic Bacterium Xenorhabdus khoisanae.</title>
        <authorList>
            <person name="Naidoo S."/>
            <person name="Featherston J."/>
            <person name="Gray V.M."/>
        </authorList>
    </citation>
    <scope>NUCLEOTIDE SEQUENCE [LARGE SCALE GENOMIC DNA]</scope>
    <source>
        <strain evidence="1 2">MCB</strain>
    </source>
</reference>